<feature type="compositionally biased region" description="Acidic residues" evidence="2">
    <location>
        <begin position="93"/>
        <end position="106"/>
    </location>
</feature>
<protein>
    <submittedName>
        <fullName evidence="3">Uncharacterized protein</fullName>
    </submittedName>
</protein>
<gene>
    <name evidence="3" type="ORF">Vbra_5536</name>
</gene>
<dbReference type="VEuPathDB" id="CryptoDB:Vbra_5536"/>
<accession>A0A0G4F1U2</accession>
<feature type="coiled-coil region" evidence="1">
    <location>
        <begin position="186"/>
        <end position="269"/>
    </location>
</feature>
<dbReference type="Proteomes" id="UP000041254">
    <property type="component" value="Unassembled WGS sequence"/>
</dbReference>
<evidence type="ECO:0000256" key="1">
    <source>
        <dbReference type="SAM" id="Coils"/>
    </source>
</evidence>
<feature type="compositionally biased region" description="Basic residues" evidence="2">
    <location>
        <begin position="37"/>
        <end position="48"/>
    </location>
</feature>
<reference evidence="3 4" key="1">
    <citation type="submission" date="2014-11" db="EMBL/GenBank/DDBJ databases">
        <authorList>
            <person name="Zhu J."/>
            <person name="Qi W."/>
            <person name="Song R."/>
        </authorList>
    </citation>
    <scope>NUCLEOTIDE SEQUENCE [LARGE SCALE GENOMIC DNA]</scope>
</reference>
<keyword evidence="4" id="KW-1185">Reference proteome</keyword>
<dbReference type="AlphaFoldDB" id="A0A0G4F1U2"/>
<feature type="region of interest" description="Disordered" evidence="2">
    <location>
        <begin position="26"/>
        <end position="120"/>
    </location>
</feature>
<evidence type="ECO:0000313" key="4">
    <source>
        <dbReference type="Proteomes" id="UP000041254"/>
    </source>
</evidence>
<evidence type="ECO:0000256" key="2">
    <source>
        <dbReference type="SAM" id="MobiDB-lite"/>
    </source>
</evidence>
<sequence>MAIKLLETVEPILDKVALEKQAKLLQELEDEKPDKKTNKKEKRPRHRAAVNQEAQPASQSSSEPPACPSAAAHSDSPCSAEAAHDRRLPETGGDLDAEDSAVDDDPCLLSPQGPHIDGFDGRRWPLHAPAPFAPPLPLRPQAMPNEDLPLDGLVDLPSLSTGAAVAACSCNEAGITAGPPDEAFVIGMMSNQVASLQRQISSLQKELADTKAQETATCDIKNRMQEMLRGAAAELKKEKEARTDLEARLVEAEERLKSHQREAETRHVEEERKMATRGGFTSWAVVKGDT</sequence>
<evidence type="ECO:0000313" key="3">
    <source>
        <dbReference type="EMBL" id="CEM05718.1"/>
    </source>
</evidence>
<name>A0A0G4F1U2_VITBC</name>
<organism evidence="3 4">
    <name type="scientific">Vitrella brassicaformis (strain CCMP3155)</name>
    <dbReference type="NCBI Taxonomy" id="1169540"/>
    <lineage>
        <taxon>Eukaryota</taxon>
        <taxon>Sar</taxon>
        <taxon>Alveolata</taxon>
        <taxon>Colpodellida</taxon>
        <taxon>Vitrellaceae</taxon>
        <taxon>Vitrella</taxon>
    </lineage>
</organism>
<feature type="compositionally biased region" description="Low complexity" evidence="2">
    <location>
        <begin position="53"/>
        <end position="80"/>
    </location>
</feature>
<proteinExistence type="predicted"/>
<dbReference type="InParanoid" id="A0A0G4F1U2"/>
<dbReference type="EMBL" id="CDMY01000363">
    <property type="protein sequence ID" value="CEM05718.1"/>
    <property type="molecule type" value="Genomic_DNA"/>
</dbReference>
<keyword evidence="1" id="KW-0175">Coiled coil</keyword>